<feature type="transmembrane region" description="Helical" evidence="5">
    <location>
        <begin position="56"/>
        <end position="82"/>
    </location>
</feature>
<dbReference type="Pfam" id="PF07690">
    <property type="entry name" value="MFS_1"/>
    <property type="match status" value="1"/>
</dbReference>
<feature type="transmembrane region" description="Helical" evidence="5">
    <location>
        <begin position="432"/>
        <end position="457"/>
    </location>
</feature>
<dbReference type="GO" id="GO:0005886">
    <property type="term" value="C:plasma membrane"/>
    <property type="evidence" value="ECO:0007669"/>
    <property type="project" value="TreeGrafter"/>
</dbReference>
<protein>
    <submittedName>
        <fullName evidence="7">Rubrofusarin-specific efflux pump</fullName>
    </submittedName>
</protein>
<evidence type="ECO:0000256" key="1">
    <source>
        <dbReference type="ARBA" id="ARBA00004141"/>
    </source>
</evidence>
<dbReference type="OrthoDB" id="440553at2759"/>
<comment type="subcellular location">
    <subcellularLocation>
        <location evidence="1">Membrane</location>
        <topology evidence="1">Multi-pass membrane protein</topology>
    </subcellularLocation>
</comment>
<dbReference type="EMBL" id="QGMI01000531">
    <property type="protein sequence ID" value="TVY39339.1"/>
    <property type="molecule type" value="Genomic_DNA"/>
</dbReference>
<proteinExistence type="predicted"/>
<feature type="transmembrane region" description="Helical" evidence="5">
    <location>
        <begin position="208"/>
        <end position="234"/>
    </location>
</feature>
<name>A0A8H8RRK1_9HELO</name>
<feature type="transmembrane region" description="Helical" evidence="5">
    <location>
        <begin position="147"/>
        <end position="169"/>
    </location>
</feature>
<keyword evidence="2 5" id="KW-0812">Transmembrane</keyword>
<gene>
    <name evidence="7" type="primary">aurT_0</name>
    <name evidence="7" type="ORF">LOCC1_G005107</name>
</gene>
<dbReference type="InterPro" id="IPR020846">
    <property type="entry name" value="MFS_dom"/>
</dbReference>
<evidence type="ECO:0000256" key="4">
    <source>
        <dbReference type="ARBA" id="ARBA00023136"/>
    </source>
</evidence>
<feature type="transmembrane region" description="Helical" evidence="5">
    <location>
        <begin position="260"/>
        <end position="282"/>
    </location>
</feature>
<feature type="transmembrane region" description="Helical" evidence="5">
    <location>
        <begin position="334"/>
        <end position="356"/>
    </location>
</feature>
<evidence type="ECO:0000256" key="5">
    <source>
        <dbReference type="SAM" id="Phobius"/>
    </source>
</evidence>
<reference evidence="7 8" key="1">
    <citation type="submission" date="2018-05" db="EMBL/GenBank/DDBJ databases">
        <title>Genome sequencing and assembly of the regulated plant pathogen Lachnellula willkommii and related sister species for the development of diagnostic species identification markers.</title>
        <authorList>
            <person name="Giroux E."/>
            <person name="Bilodeau G."/>
        </authorList>
    </citation>
    <scope>NUCLEOTIDE SEQUENCE [LARGE SCALE GENOMIC DNA]</scope>
    <source>
        <strain evidence="7 8">CBS 160.35</strain>
    </source>
</reference>
<dbReference type="GO" id="GO:0022857">
    <property type="term" value="F:transmembrane transporter activity"/>
    <property type="evidence" value="ECO:0007669"/>
    <property type="project" value="InterPro"/>
</dbReference>
<evidence type="ECO:0000313" key="8">
    <source>
        <dbReference type="Proteomes" id="UP000443090"/>
    </source>
</evidence>
<evidence type="ECO:0000256" key="3">
    <source>
        <dbReference type="ARBA" id="ARBA00022989"/>
    </source>
</evidence>
<feature type="transmembrane region" description="Helical" evidence="5">
    <location>
        <begin position="288"/>
        <end position="313"/>
    </location>
</feature>
<sequence length="566" mass="61494">MAHRLSDSKDIMLQDTTNVSVTSGNHDEETSDIADGAWGGEKIPDSEYLTGWKLHVLSAALLLALFAVQMEATIVSTSVIAITNELRGFAISSWIFTGFLLTYSGFVIIWAKLSDIYGRKPLLLASLFIFTAFSGGCGAAQSLTQLIVCRCLQGLGASGVYSLVIIIFFEMVPPHAFPKYTAIVTMSITMSTTFGPLIGGAINNHTTWRWVFLLNCPLGALSLLGLIIFMPTVFPNQRYVAQMSNNPPPSKFSLQSLNRIDGIGAMLLLGAGVLLITALQQAADGKSFAAAMVLPLLVISGVMWVAFVGWSWFVTTKRTLPEPIFPWRFIESRVCIGLVLNTFFTGTIITVATIQIPQRFQTVNGNSAFIAGCRLIPFSIMVPMGAVISALIIGKTRIPPIYFLFAGGLLEIAGTAGLCVTPTTWKIWAPQYVFQILAGTGVGFFNGTLTLLVPFVVEKRDLGVGTGAVAQFKVLGGMAILAVVTSVMNRVIRSELESVLPTEQVQLLLETTNVITKFPPEIQEQVRHIFGRGYNLQMKIMIGFGAAQIPSTMLMWTKKPIMVEKK</sequence>
<comment type="caution">
    <text evidence="7">The sequence shown here is derived from an EMBL/GenBank/DDBJ whole genome shotgun (WGS) entry which is preliminary data.</text>
</comment>
<dbReference type="PANTHER" id="PTHR23501">
    <property type="entry name" value="MAJOR FACILITATOR SUPERFAMILY"/>
    <property type="match status" value="1"/>
</dbReference>
<feature type="transmembrane region" description="Helical" evidence="5">
    <location>
        <begin position="88"/>
        <end position="110"/>
    </location>
</feature>
<keyword evidence="8" id="KW-1185">Reference proteome</keyword>
<dbReference type="InterPro" id="IPR036259">
    <property type="entry name" value="MFS_trans_sf"/>
</dbReference>
<keyword evidence="4 5" id="KW-0472">Membrane</keyword>
<dbReference type="PROSITE" id="PS50850">
    <property type="entry name" value="MFS"/>
    <property type="match status" value="1"/>
</dbReference>
<feature type="transmembrane region" description="Helical" evidence="5">
    <location>
        <begin position="122"/>
        <end position="141"/>
    </location>
</feature>
<dbReference type="AlphaFoldDB" id="A0A8H8RRK1"/>
<evidence type="ECO:0000313" key="7">
    <source>
        <dbReference type="EMBL" id="TVY39339.1"/>
    </source>
</evidence>
<dbReference type="Proteomes" id="UP000443090">
    <property type="component" value="Unassembled WGS sequence"/>
</dbReference>
<feature type="transmembrane region" description="Helical" evidence="5">
    <location>
        <begin position="368"/>
        <end position="394"/>
    </location>
</feature>
<dbReference type="SUPFAM" id="SSF103473">
    <property type="entry name" value="MFS general substrate transporter"/>
    <property type="match status" value="1"/>
</dbReference>
<dbReference type="InterPro" id="IPR011701">
    <property type="entry name" value="MFS"/>
</dbReference>
<dbReference type="PRINTS" id="PR01036">
    <property type="entry name" value="TCRTETB"/>
</dbReference>
<feature type="transmembrane region" description="Helical" evidence="5">
    <location>
        <begin position="469"/>
        <end position="492"/>
    </location>
</feature>
<dbReference type="PANTHER" id="PTHR23501:SF43">
    <property type="entry name" value="MULTIDRUG TRANSPORTER, PUTATIVE (AFU_ORTHOLOGUE AFUA_6G03040)-RELATED"/>
    <property type="match status" value="1"/>
</dbReference>
<evidence type="ECO:0000259" key="6">
    <source>
        <dbReference type="PROSITE" id="PS50850"/>
    </source>
</evidence>
<accession>A0A8H8RRK1</accession>
<feature type="transmembrane region" description="Helical" evidence="5">
    <location>
        <begin position="401"/>
        <end position="420"/>
    </location>
</feature>
<evidence type="ECO:0000256" key="2">
    <source>
        <dbReference type="ARBA" id="ARBA00022692"/>
    </source>
</evidence>
<feature type="domain" description="Major facilitator superfamily (MFS) profile" evidence="6">
    <location>
        <begin position="57"/>
        <end position="563"/>
    </location>
</feature>
<feature type="transmembrane region" description="Helical" evidence="5">
    <location>
        <begin position="181"/>
        <end position="202"/>
    </location>
</feature>
<dbReference type="Gene3D" id="1.20.1250.20">
    <property type="entry name" value="MFS general substrate transporter like domains"/>
    <property type="match status" value="1"/>
</dbReference>
<keyword evidence="3 5" id="KW-1133">Transmembrane helix</keyword>
<organism evidence="7 8">
    <name type="scientific">Lachnellula occidentalis</name>
    <dbReference type="NCBI Taxonomy" id="215460"/>
    <lineage>
        <taxon>Eukaryota</taxon>
        <taxon>Fungi</taxon>
        <taxon>Dikarya</taxon>
        <taxon>Ascomycota</taxon>
        <taxon>Pezizomycotina</taxon>
        <taxon>Leotiomycetes</taxon>
        <taxon>Helotiales</taxon>
        <taxon>Lachnaceae</taxon>
        <taxon>Lachnellula</taxon>
    </lineage>
</organism>